<dbReference type="Pfam" id="PF00589">
    <property type="entry name" value="Phage_integrase"/>
    <property type="match status" value="1"/>
</dbReference>
<dbReference type="Proteomes" id="UP000652198">
    <property type="component" value="Unassembled WGS sequence"/>
</dbReference>
<feature type="domain" description="Tyr recombinase" evidence="4">
    <location>
        <begin position="168"/>
        <end position="399"/>
    </location>
</feature>
<organism evidence="5 6">
    <name type="scientific">Paraburkholderia solitsugae</name>
    <dbReference type="NCBI Taxonomy" id="2675748"/>
    <lineage>
        <taxon>Bacteria</taxon>
        <taxon>Pseudomonadati</taxon>
        <taxon>Pseudomonadota</taxon>
        <taxon>Betaproteobacteria</taxon>
        <taxon>Burkholderiales</taxon>
        <taxon>Burkholderiaceae</taxon>
        <taxon>Paraburkholderia</taxon>
    </lineage>
</organism>
<evidence type="ECO:0000313" key="5">
    <source>
        <dbReference type="EMBL" id="NPT44900.1"/>
    </source>
</evidence>
<comment type="caution">
    <text evidence="5">The sequence shown here is derived from an EMBL/GenBank/DDBJ whole genome shotgun (WGS) entry which is preliminary data.</text>
</comment>
<dbReference type="PANTHER" id="PTHR30349">
    <property type="entry name" value="PHAGE INTEGRASE-RELATED"/>
    <property type="match status" value="1"/>
</dbReference>
<dbReference type="InterPro" id="IPR002104">
    <property type="entry name" value="Integrase_catalytic"/>
</dbReference>
<evidence type="ECO:0000256" key="2">
    <source>
        <dbReference type="ARBA" id="ARBA00022908"/>
    </source>
</evidence>
<dbReference type="PROSITE" id="PS51898">
    <property type="entry name" value="TYR_RECOMBINASE"/>
    <property type="match status" value="1"/>
</dbReference>
<evidence type="ECO:0000259" key="4">
    <source>
        <dbReference type="PROSITE" id="PS51898"/>
    </source>
</evidence>
<dbReference type="Gene3D" id="1.10.443.10">
    <property type="entry name" value="Intergrase catalytic core"/>
    <property type="match status" value="1"/>
</dbReference>
<dbReference type="InterPro" id="IPR013762">
    <property type="entry name" value="Integrase-like_cat_sf"/>
</dbReference>
<reference evidence="5 6" key="1">
    <citation type="submission" date="2019-11" db="EMBL/GenBank/DDBJ databases">
        <title>Metabolism of dissolved organic matter in forest soils.</title>
        <authorList>
            <person name="Cyle K.T."/>
            <person name="Wilhelm R.C."/>
            <person name="Martinez C.E."/>
        </authorList>
    </citation>
    <scope>NUCLEOTIDE SEQUENCE [LARGE SCALE GENOMIC DNA]</scope>
    <source>
        <strain evidence="5 6">1N</strain>
    </source>
</reference>
<evidence type="ECO:0000256" key="3">
    <source>
        <dbReference type="ARBA" id="ARBA00023172"/>
    </source>
</evidence>
<gene>
    <name evidence="5" type="ORF">GNZ12_27000</name>
</gene>
<accession>A0ABX2BVJ0</accession>
<dbReference type="SUPFAM" id="SSF56349">
    <property type="entry name" value="DNA breaking-rejoining enzymes"/>
    <property type="match status" value="1"/>
</dbReference>
<keyword evidence="3" id="KW-0233">DNA recombination</keyword>
<comment type="subcellular location">
    <subcellularLocation>
        <location evidence="1">Cytoplasm</location>
    </subcellularLocation>
</comment>
<dbReference type="InterPro" id="IPR011010">
    <property type="entry name" value="DNA_brk_join_enz"/>
</dbReference>
<evidence type="ECO:0000256" key="1">
    <source>
        <dbReference type="ARBA" id="ARBA00004496"/>
    </source>
</evidence>
<keyword evidence="2" id="KW-0229">DNA integration</keyword>
<name>A0ABX2BVJ0_9BURK</name>
<dbReference type="PANTHER" id="PTHR30349:SF77">
    <property type="entry name" value="TYROSINE RECOMBINASE XERC"/>
    <property type="match status" value="1"/>
</dbReference>
<evidence type="ECO:0000313" key="6">
    <source>
        <dbReference type="Proteomes" id="UP000652198"/>
    </source>
</evidence>
<keyword evidence="6" id="KW-1185">Reference proteome</keyword>
<proteinExistence type="predicted"/>
<dbReference type="RefSeq" id="WP_172315259.1">
    <property type="nucleotide sequence ID" value="NZ_WOEY01000106.1"/>
</dbReference>
<dbReference type="InterPro" id="IPR050090">
    <property type="entry name" value="Tyrosine_recombinase_XerCD"/>
</dbReference>
<dbReference type="EMBL" id="WOEY01000106">
    <property type="protein sequence ID" value="NPT44900.1"/>
    <property type="molecule type" value="Genomic_DNA"/>
</dbReference>
<protein>
    <submittedName>
        <fullName evidence="5">Tyrosine-type recombinase/integrase</fullName>
    </submittedName>
</protein>
<sequence>MSALARIPPDAAVATIAPGQPALRPNRLESPILPPDLSDEQVVARWLAAKATGRGRLAATTLAQYRIEAERLFWYAGKVGVPISNWTLDEFSAYIGFLQAPAPWAVRRSGVRRGSPDWRPFLGPLSDRSAGQTQKIVTSLFDWLRDVGYLHLNPAAGLPTVGRREPEKQARFLSVDDCALLREAVRARDERSTEARLGKARDLFLVDLFEHTGVRTSEAVQCAMGHVRIEPVPDALRREFPGAPPFQWLLRIARGKGGKARWVPCDEIALSLQAYRLAFGLPPVPAPDETLPLVLSVRRTRWGQWKGVRSRTAIWELVTGLCREAGEHARASGRAADATRLEQASTHWLRHTYAKGLAEGMKHGLDARAALDNMGHADARTFNQYVDDEPLKRALATWTATARRMA</sequence>